<protein>
    <submittedName>
        <fullName evidence="1">Uncharacterized protein</fullName>
    </submittedName>
</protein>
<name>A0A7C8ZJB4_OPUST</name>
<dbReference type="EMBL" id="GISG01139010">
    <property type="protein sequence ID" value="MBA4644594.1"/>
    <property type="molecule type" value="Transcribed_RNA"/>
</dbReference>
<evidence type="ECO:0000313" key="1">
    <source>
        <dbReference type="EMBL" id="MBA4644594.1"/>
    </source>
</evidence>
<dbReference type="AlphaFoldDB" id="A0A7C8ZJB4"/>
<accession>A0A7C8ZJB4</accession>
<reference evidence="1" key="2">
    <citation type="submission" date="2020-07" db="EMBL/GenBank/DDBJ databases">
        <authorList>
            <person name="Vera ALvarez R."/>
            <person name="Arias-Moreno D.M."/>
            <person name="Jimenez-Jacinto V."/>
            <person name="Jimenez-Bremont J.F."/>
            <person name="Swaminathan K."/>
            <person name="Moose S.P."/>
            <person name="Guerrero-Gonzalez M.L."/>
            <person name="Marino-Ramirez L."/>
            <person name="Landsman D."/>
            <person name="Rodriguez-Kessler M."/>
            <person name="Delgado-Sanchez P."/>
        </authorList>
    </citation>
    <scope>NUCLEOTIDE SEQUENCE</scope>
    <source>
        <tissue evidence="1">Cladode</tissue>
    </source>
</reference>
<proteinExistence type="predicted"/>
<sequence length="192" mass="21200">MTRKGYKKLGKRLLVTGTSFAAHQQWVGCIVPVLIQAQVDTVMIVMRAVMVEEMMSAMVTEGKENGDIGTRKDMATMGTHIIMREIVTGGSLTKVMSEIVMERMIPEEGVEVLMVIIMDQGAGAQIDTGIMFMMMMTIIPLEEVVSEEKTVPKMGGHSSASFLNNISVLLQVMKLLWVTREALLIVQGVEKH</sequence>
<reference evidence="1" key="1">
    <citation type="journal article" date="2013" name="J. Plant Res.">
        <title>Effect of fungi and light on seed germination of three Opuntia species from semiarid lands of central Mexico.</title>
        <authorList>
            <person name="Delgado-Sanchez P."/>
            <person name="Jimenez-Bremont J.F."/>
            <person name="Guerrero-Gonzalez Mde L."/>
            <person name="Flores J."/>
        </authorList>
    </citation>
    <scope>NUCLEOTIDE SEQUENCE</scope>
    <source>
        <tissue evidence="1">Cladode</tissue>
    </source>
</reference>
<organism evidence="1">
    <name type="scientific">Opuntia streptacantha</name>
    <name type="common">Prickly pear cactus</name>
    <name type="synonym">Opuntia cardona</name>
    <dbReference type="NCBI Taxonomy" id="393608"/>
    <lineage>
        <taxon>Eukaryota</taxon>
        <taxon>Viridiplantae</taxon>
        <taxon>Streptophyta</taxon>
        <taxon>Embryophyta</taxon>
        <taxon>Tracheophyta</taxon>
        <taxon>Spermatophyta</taxon>
        <taxon>Magnoliopsida</taxon>
        <taxon>eudicotyledons</taxon>
        <taxon>Gunneridae</taxon>
        <taxon>Pentapetalae</taxon>
        <taxon>Caryophyllales</taxon>
        <taxon>Cactineae</taxon>
        <taxon>Cactaceae</taxon>
        <taxon>Opuntioideae</taxon>
        <taxon>Opuntia</taxon>
    </lineage>
</organism>